<feature type="region of interest" description="Disordered" evidence="1">
    <location>
        <begin position="175"/>
        <end position="217"/>
    </location>
</feature>
<evidence type="ECO:0000256" key="1">
    <source>
        <dbReference type="SAM" id="MobiDB-lite"/>
    </source>
</evidence>
<feature type="compositionally biased region" description="Polar residues" evidence="1">
    <location>
        <begin position="199"/>
        <end position="208"/>
    </location>
</feature>
<reference evidence="2 3" key="1">
    <citation type="submission" date="2017-12" db="EMBL/GenBank/DDBJ databases">
        <title>Comparative genomics of Botrytis spp.</title>
        <authorList>
            <person name="Valero-Jimenez C.A."/>
            <person name="Tapia P."/>
            <person name="Veloso J."/>
            <person name="Silva-Moreno E."/>
            <person name="Staats M."/>
            <person name="Valdes J.H."/>
            <person name="Van Kan J.A.L."/>
        </authorList>
    </citation>
    <scope>NUCLEOTIDE SEQUENCE [LARGE SCALE GENOMIC DNA]</scope>
    <source>
        <strain evidence="2 3">Be9601</strain>
    </source>
</reference>
<name>A0A4Z1K9C8_9HELO</name>
<proteinExistence type="predicted"/>
<accession>A0A4Z1K9C8</accession>
<keyword evidence="3" id="KW-1185">Reference proteome</keyword>
<dbReference type="AlphaFoldDB" id="A0A4Z1K9C8"/>
<dbReference type="Proteomes" id="UP000297229">
    <property type="component" value="Unassembled WGS sequence"/>
</dbReference>
<evidence type="ECO:0000313" key="2">
    <source>
        <dbReference type="EMBL" id="TGO77883.1"/>
    </source>
</evidence>
<gene>
    <name evidence="2" type="ORF">BELL_0087g00180</name>
</gene>
<sequence>MSTSYTNTKYTCGHVVEKEAATRQASEEPSQELKRSLTRALTGKVKKGLKRALTLGAAKPTMRYSRLKCPACAREVTATFKSDKYVGWVDELPIQAETAPNPRNPISKLATTMRSSDKKSYRKNNSHLWRPPVTGVANKLVFSSGLSTKKPSVAKLPNRIKIERTHSLLSKDVLASNTAPPCPSGGTGIPRRRVRDPNSKSSTSSATFLPTPRPSEIRDRGRKLKWINSEGLGSLNSVEHRLAEDVLFNTDHQTAMPNEIDKCRFIQHTIRYSERVLSD</sequence>
<evidence type="ECO:0000313" key="3">
    <source>
        <dbReference type="Proteomes" id="UP000297229"/>
    </source>
</evidence>
<organism evidence="2 3">
    <name type="scientific">Botrytis elliptica</name>
    <dbReference type="NCBI Taxonomy" id="278938"/>
    <lineage>
        <taxon>Eukaryota</taxon>
        <taxon>Fungi</taxon>
        <taxon>Dikarya</taxon>
        <taxon>Ascomycota</taxon>
        <taxon>Pezizomycotina</taxon>
        <taxon>Leotiomycetes</taxon>
        <taxon>Helotiales</taxon>
        <taxon>Sclerotiniaceae</taxon>
        <taxon>Botrytis</taxon>
    </lineage>
</organism>
<dbReference type="EMBL" id="PQXM01000087">
    <property type="protein sequence ID" value="TGO77883.1"/>
    <property type="molecule type" value="Genomic_DNA"/>
</dbReference>
<comment type="caution">
    <text evidence="2">The sequence shown here is derived from an EMBL/GenBank/DDBJ whole genome shotgun (WGS) entry which is preliminary data.</text>
</comment>
<protein>
    <submittedName>
        <fullName evidence="2">Uncharacterized protein</fullName>
    </submittedName>
</protein>